<evidence type="ECO:0008006" key="4">
    <source>
        <dbReference type="Google" id="ProtNLM"/>
    </source>
</evidence>
<organism evidence="2 3">
    <name type="scientific">Lutibacter profundi</name>
    <dbReference type="NCBI Taxonomy" id="1622118"/>
    <lineage>
        <taxon>Bacteria</taxon>
        <taxon>Pseudomonadati</taxon>
        <taxon>Bacteroidota</taxon>
        <taxon>Flavobacteriia</taxon>
        <taxon>Flavobacteriales</taxon>
        <taxon>Flavobacteriaceae</taxon>
        <taxon>Lutibacter</taxon>
    </lineage>
</organism>
<reference evidence="3" key="1">
    <citation type="submission" date="2015-12" db="EMBL/GenBank/DDBJ databases">
        <title>Complete genome sequence of Lutibacter profundus strain LP1.</title>
        <authorList>
            <person name="Wissuwa J."/>
            <person name="Le Moine Bauer S."/>
            <person name="Stokke R."/>
            <person name="Dahle H."/>
            <person name="Steen I.H."/>
        </authorList>
    </citation>
    <scope>NUCLEOTIDE SEQUENCE [LARGE SCALE GENOMIC DNA]</scope>
    <source>
        <strain evidence="3">LP1</strain>
    </source>
</reference>
<dbReference type="EMBL" id="CP013355">
    <property type="protein sequence ID" value="AMC10662.1"/>
    <property type="molecule type" value="Genomic_DNA"/>
</dbReference>
<name>A0A109RN98_9FLAO</name>
<dbReference type="InterPro" id="IPR011990">
    <property type="entry name" value="TPR-like_helical_dom_sf"/>
</dbReference>
<gene>
    <name evidence="2" type="ORF">Lupro_05125</name>
</gene>
<dbReference type="Proteomes" id="UP000059672">
    <property type="component" value="Chromosome"/>
</dbReference>
<accession>A0A109RN98</accession>
<sequence>MTLLLIIVSCQDFSTDLNVENLENPNDFILTSDPVALSATAGSIIQNWFLSVHNYAGPGAALATMADVSTCSWGNFGMRDTSSEPRVAFNNTSSYSYAYITNSYFNALYSVLSDSNTIALAIQNGTQFENPEQIEMVAKLGQALSIGYLALVFDKVWLSDENGSIEGSAGDGASTYSEAMTFALAKLDQAIAVAQANNVSIPETWLPGGGGNSSSLLAFMNSMGARMLVGNVRNSSQKSAIDWNRVLNYTNNGLTSDFEIYMDDVTWYDLIPKTYLVYPGWARVDMRVINMMDPNTPDYWEDDVTFQPESTSNDARLLTDFGYLGSNNFRPERGIYHYSSYRYSRYDNYITVWTTNVVEYSTAENDMYKAEALVNTGNVAGAAAIINAGTRTTRGGLPNVAADIDAVKDAIHYERMIEFSFTGMGLGFFEMRKEDLLQKGTLLHFPVPGKALESIPAENYTFGGTTGTPGEDYSTGGWR</sequence>
<dbReference type="STRING" id="1622118.Lupro_05125"/>
<evidence type="ECO:0000313" key="2">
    <source>
        <dbReference type="EMBL" id="AMC10662.1"/>
    </source>
</evidence>
<protein>
    <recommendedName>
        <fullName evidence="4">RagB/SusD domain-containing protein</fullName>
    </recommendedName>
</protein>
<evidence type="ECO:0000256" key="1">
    <source>
        <dbReference type="SAM" id="MobiDB-lite"/>
    </source>
</evidence>
<evidence type="ECO:0000313" key="3">
    <source>
        <dbReference type="Proteomes" id="UP000059672"/>
    </source>
</evidence>
<proteinExistence type="predicted"/>
<feature type="region of interest" description="Disordered" evidence="1">
    <location>
        <begin position="458"/>
        <end position="479"/>
    </location>
</feature>
<dbReference type="SUPFAM" id="SSF48452">
    <property type="entry name" value="TPR-like"/>
    <property type="match status" value="1"/>
</dbReference>
<dbReference type="AlphaFoldDB" id="A0A109RN98"/>
<reference evidence="2 3" key="2">
    <citation type="journal article" date="2016" name="Int. J. Syst. Evol. Microbiol.">
        <title>Lutibacter profundi sp. nov., isolated from a deep-sea hydrothermal system on the Arctic Mid-Ocean Ridge and emended description of the genus Lutibacter.</title>
        <authorList>
            <person name="Le Moine Bauer S."/>
            <person name="Roalkvam I."/>
            <person name="Steen I.H."/>
            <person name="Dahle H."/>
        </authorList>
    </citation>
    <scope>NUCLEOTIDE SEQUENCE [LARGE SCALE GENOMIC DNA]</scope>
    <source>
        <strain evidence="2 3">LP1</strain>
    </source>
</reference>
<dbReference type="KEGG" id="lut:Lupro_05125"/>
<keyword evidence="3" id="KW-1185">Reference proteome</keyword>
<dbReference type="Gene3D" id="1.25.40.390">
    <property type="match status" value="1"/>
</dbReference>